<feature type="region of interest" description="Disordered" evidence="1">
    <location>
        <begin position="174"/>
        <end position="262"/>
    </location>
</feature>
<evidence type="ECO:0000313" key="3">
    <source>
        <dbReference type="Proteomes" id="UP000683310"/>
    </source>
</evidence>
<keyword evidence="3" id="KW-1185">Reference proteome</keyword>
<sequence>MTTSDARTARTPLRDDPADGVDFGLEHVHEVLAELAAEVAADRPRDAELITCRLGLDGENPETLMLLGARFGVSRDRARQLYTRAVGTMLRQTLATGQTDLSVFADRYPVGRSDEALVRTLLAETYATDGDIAAQDWSYLKLRLAGHDLQDAKRLAGFVFQRIAGWQQKGRWHLMPVPSHEDGTRATESGAAQAPDDGARPVDPAARTADTTAGRTTRATTQRPADTTVGRTTRAATQRPADAAAGRTPLSGAGQGPASDGADDVWAAWLRRVEWPEGGNPEELPALPAGRLDYDDDSRGRMYAEKLGREVTFDTALQARLLRLLDTSPQVQSFRELPTTVTYDLDGSERVHYPTAAATFTDGRTVLIDVLPLAHTALYPQRTRAAASRAHAHSLGWGWLSWTGSRQGIPELLSRKVDAHHESTLISRLSRGPLTWPALDTFRTETDLTLLDLAALVHRHDWKWHRGPFRLTR</sequence>
<feature type="compositionally biased region" description="Low complexity" evidence="1">
    <location>
        <begin position="203"/>
        <end position="245"/>
    </location>
</feature>
<reference evidence="2 3" key="1">
    <citation type="submission" date="2021-04" db="EMBL/GenBank/DDBJ databases">
        <title>Nocardia tengchongensis.</title>
        <authorList>
            <person name="Zhuang k."/>
            <person name="Ran Y."/>
            <person name="Li W."/>
        </authorList>
    </citation>
    <scope>NUCLEOTIDE SEQUENCE [LARGE SCALE GENOMIC DNA]</scope>
    <source>
        <strain evidence="2 3">CFH S0057</strain>
    </source>
</reference>
<dbReference type="InterPro" id="IPR013324">
    <property type="entry name" value="RNA_pol_sigma_r3/r4-like"/>
</dbReference>
<evidence type="ECO:0008006" key="4">
    <source>
        <dbReference type="Google" id="ProtNLM"/>
    </source>
</evidence>
<organism evidence="2 3">
    <name type="scientific">Nocardia tengchongensis</name>
    <dbReference type="NCBI Taxonomy" id="2055889"/>
    <lineage>
        <taxon>Bacteria</taxon>
        <taxon>Bacillati</taxon>
        <taxon>Actinomycetota</taxon>
        <taxon>Actinomycetes</taxon>
        <taxon>Mycobacteriales</taxon>
        <taxon>Nocardiaceae</taxon>
        <taxon>Nocardia</taxon>
    </lineage>
</organism>
<dbReference type="Proteomes" id="UP000683310">
    <property type="component" value="Chromosome"/>
</dbReference>
<gene>
    <name evidence="2" type="ORF">KHQ06_30300</name>
</gene>
<dbReference type="EMBL" id="CP074371">
    <property type="protein sequence ID" value="QVI20423.1"/>
    <property type="molecule type" value="Genomic_DNA"/>
</dbReference>
<proteinExistence type="predicted"/>
<dbReference type="InterPro" id="IPR036388">
    <property type="entry name" value="WH-like_DNA-bd_sf"/>
</dbReference>
<dbReference type="Gene3D" id="1.10.10.10">
    <property type="entry name" value="Winged helix-like DNA-binding domain superfamily/Winged helix DNA-binding domain"/>
    <property type="match status" value="1"/>
</dbReference>
<evidence type="ECO:0000313" key="2">
    <source>
        <dbReference type="EMBL" id="QVI20423.1"/>
    </source>
</evidence>
<protein>
    <recommendedName>
        <fullName evidence="4">RNA polymerase sigma-70 region 4 domain-containing protein</fullName>
    </recommendedName>
</protein>
<dbReference type="SUPFAM" id="SSF88659">
    <property type="entry name" value="Sigma3 and sigma4 domains of RNA polymerase sigma factors"/>
    <property type="match status" value="1"/>
</dbReference>
<evidence type="ECO:0000256" key="1">
    <source>
        <dbReference type="SAM" id="MobiDB-lite"/>
    </source>
</evidence>
<name>A0ABX8CN92_9NOCA</name>
<accession>A0ABX8CN92</accession>